<name>A0AAQ3SP36_PASNO</name>
<dbReference type="EMBL" id="CP144746">
    <property type="protein sequence ID" value="WVZ58124.1"/>
    <property type="molecule type" value="Genomic_DNA"/>
</dbReference>
<gene>
    <name evidence="2" type="ORF">U9M48_008428</name>
</gene>
<evidence type="ECO:0000313" key="2">
    <source>
        <dbReference type="EMBL" id="WVZ58124.1"/>
    </source>
</evidence>
<dbReference type="AlphaFoldDB" id="A0AAQ3SP36"/>
<feature type="region of interest" description="Disordered" evidence="1">
    <location>
        <begin position="1"/>
        <end position="31"/>
    </location>
</feature>
<feature type="compositionally biased region" description="Basic and acidic residues" evidence="1">
    <location>
        <begin position="53"/>
        <end position="63"/>
    </location>
</feature>
<organism evidence="2 3">
    <name type="scientific">Paspalum notatum var. saurae</name>
    <dbReference type="NCBI Taxonomy" id="547442"/>
    <lineage>
        <taxon>Eukaryota</taxon>
        <taxon>Viridiplantae</taxon>
        <taxon>Streptophyta</taxon>
        <taxon>Embryophyta</taxon>
        <taxon>Tracheophyta</taxon>
        <taxon>Spermatophyta</taxon>
        <taxon>Magnoliopsida</taxon>
        <taxon>Liliopsida</taxon>
        <taxon>Poales</taxon>
        <taxon>Poaceae</taxon>
        <taxon>PACMAD clade</taxon>
        <taxon>Panicoideae</taxon>
        <taxon>Andropogonodae</taxon>
        <taxon>Paspaleae</taxon>
        <taxon>Paspalinae</taxon>
        <taxon>Paspalum</taxon>
    </lineage>
</organism>
<dbReference type="Proteomes" id="UP001341281">
    <property type="component" value="Chromosome 02"/>
</dbReference>
<sequence length="89" mass="10190">MEGKGSTSGGDHDKSLTQELLNLSESEALDPKTKDEAMNLAMKLHKKMKEIEDAAKKEEEEKKKAKKRKQGRTKCSISMRAPWRTWSRK</sequence>
<evidence type="ECO:0000256" key="1">
    <source>
        <dbReference type="SAM" id="MobiDB-lite"/>
    </source>
</evidence>
<accession>A0AAQ3SP36</accession>
<proteinExistence type="predicted"/>
<keyword evidence="3" id="KW-1185">Reference proteome</keyword>
<protein>
    <submittedName>
        <fullName evidence="2">Uncharacterized protein</fullName>
    </submittedName>
</protein>
<evidence type="ECO:0000313" key="3">
    <source>
        <dbReference type="Proteomes" id="UP001341281"/>
    </source>
</evidence>
<reference evidence="2 3" key="1">
    <citation type="submission" date="2024-02" db="EMBL/GenBank/DDBJ databases">
        <title>High-quality chromosome-scale genome assembly of Pensacola bahiagrass (Paspalum notatum Flugge var. saurae).</title>
        <authorList>
            <person name="Vega J.M."/>
            <person name="Podio M."/>
            <person name="Orjuela J."/>
            <person name="Siena L.A."/>
            <person name="Pessino S.C."/>
            <person name="Combes M.C."/>
            <person name="Mariac C."/>
            <person name="Albertini E."/>
            <person name="Pupilli F."/>
            <person name="Ortiz J.P.A."/>
            <person name="Leblanc O."/>
        </authorList>
    </citation>
    <scope>NUCLEOTIDE SEQUENCE [LARGE SCALE GENOMIC DNA]</scope>
    <source>
        <strain evidence="2">R1</strain>
        <tissue evidence="2">Leaf</tissue>
    </source>
</reference>
<feature type="region of interest" description="Disordered" evidence="1">
    <location>
        <begin position="53"/>
        <end position="89"/>
    </location>
</feature>